<organism evidence="3 4">
    <name type="scientific">Acinetobacter halotolerans</name>
    <dbReference type="NCBI Taxonomy" id="1752076"/>
    <lineage>
        <taxon>Bacteria</taxon>
        <taxon>Pseudomonadati</taxon>
        <taxon>Pseudomonadota</taxon>
        <taxon>Gammaproteobacteria</taxon>
        <taxon>Moraxellales</taxon>
        <taxon>Moraxellaceae</taxon>
        <taxon>Acinetobacter</taxon>
    </lineage>
</organism>
<comment type="caution">
    <text evidence="3">The sequence shown here is derived from an EMBL/GenBank/DDBJ whole genome shotgun (WGS) entry which is preliminary data.</text>
</comment>
<proteinExistence type="predicted"/>
<dbReference type="EMBL" id="SGIM01000009">
    <property type="protein sequence ID" value="RZF51150.1"/>
    <property type="molecule type" value="Genomic_DNA"/>
</dbReference>
<evidence type="ECO:0000259" key="2">
    <source>
        <dbReference type="Pfam" id="PF00534"/>
    </source>
</evidence>
<dbReference type="RefSeq" id="WP_130162469.1">
    <property type="nucleotide sequence ID" value="NZ_SGIM01000009.1"/>
</dbReference>
<sequence length="371" mass="42184">MSYEVVHLTTVHPRSDTRILIKECSSLARKYKLALIVADGLGGECKNGINIFDIGKFNGRLNRVKNASKAMYLKAIDLDAKIYHVHDPELIPVGLKLKKAGKKVIFDAHEDLPKQILTKHYLNPLVKKILSTLIEFYERKQCCKFDGIVAATPYIRDKFKKINKNVVDINNFPVVDEFFYDPNLFNSNPLNSVCYVGAIDIARGVGNNIEALPTDGYISLLLAGRFSNDKFHDSCRKQSGWENVKYYGFADRKLVQEIFSNSFAGLVTLLPMPSYLDSLPVKMFEYMAYGLPVIASDFPYWREIIEKYECGICVDPCDVNAIRSAISLLSSDLQLCKNLGNNGRKAVLEIFNWDKEEEKLFDFYLKLLNET</sequence>
<evidence type="ECO:0000313" key="4">
    <source>
        <dbReference type="Proteomes" id="UP000292110"/>
    </source>
</evidence>
<dbReference type="Proteomes" id="UP000292110">
    <property type="component" value="Unassembled WGS sequence"/>
</dbReference>
<dbReference type="PANTHER" id="PTHR46401">
    <property type="entry name" value="GLYCOSYLTRANSFERASE WBBK-RELATED"/>
    <property type="match status" value="1"/>
</dbReference>
<dbReference type="Gene3D" id="3.40.50.2000">
    <property type="entry name" value="Glycogen Phosphorylase B"/>
    <property type="match status" value="2"/>
</dbReference>
<dbReference type="GO" id="GO:0016757">
    <property type="term" value="F:glycosyltransferase activity"/>
    <property type="evidence" value="ECO:0007669"/>
    <property type="project" value="InterPro"/>
</dbReference>
<feature type="domain" description="Glycosyl transferase family 1" evidence="2">
    <location>
        <begin position="191"/>
        <end position="345"/>
    </location>
</feature>
<dbReference type="PANTHER" id="PTHR46401:SF2">
    <property type="entry name" value="GLYCOSYLTRANSFERASE WBBK-RELATED"/>
    <property type="match status" value="1"/>
</dbReference>
<evidence type="ECO:0000313" key="3">
    <source>
        <dbReference type="EMBL" id="RZF51150.1"/>
    </source>
</evidence>
<dbReference type="SUPFAM" id="SSF53756">
    <property type="entry name" value="UDP-Glycosyltransferase/glycogen phosphorylase"/>
    <property type="match status" value="1"/>
</dbReference>
<name>A0A4Q6X7T6_9GAMM</name>
<gene>
    <name evidence="3" type="ORF">EXE30_11265</name>
</gene>
<dbReference type="AlphaFoldDB" id="A0A4Q6X7T6"/>
<evidence type="ECO:0000256" key="1">
    <source>
        <dbReference type="ARBA" id="ARBA00022679"/>
    </source>
</evidence>
<dbReference type="Pfam" id="PF00534">
    <property type="entry name" value="Glycos_transf_1"/>
    <property type="match status" value="1"/>
</dbReference>
<dbReference type="InterPro" id="IPR001296">
    <property type="entry name" value="Glyco_trans_1"/>
</dbReference>
<keyword evidence="1 3" id="KW-0808">Transferase</keyword>
<keyword evidence="4" id="KW-1185">Reference proteome</keyword>
<protein>
    <submittedName>
        <fullName evidence="3">Glycosyltransferase</fullName>
    </submittedName>
</protein>
<reference evidence="3 4" key="1">
    <citation type="submission" date="2019-02" db="EMBL/GenBank/DDBJ databases">
        <title>The draft genome of Acinetobacter halotolerans strain JCM 31009.</title>
        <authorList>
            <person name="Qin J."/>
            <person name="Feng Y."/>
            <person name="Nemec A."/>
            <person name="Zong Z."/>
        </authorList>
    </citation>
    <scope>NUCLEOTIDE SEQUENCE [LARGE SCALE GENOMIC DNA]</scope>
    <source>
        <strain evidence="3 4">JCM 31009</strain>
    </source>
</reference>
<accession>A0A4Q6X7T6</accession>
<dbReference type="GO" id="GO:0009103">
    <property type="term" value="P:lipopolysaccharide biosynthetic process"/>
    <property type="evidence" value="ECO:0007669"/>
    <property type="project" value="TreeGrafter"/>
</dbReference>